<feature type="transmembrane region" description="Helical" evidence="1">
    <location>
        <begin position="6"/>
        <end position="24"/>
    </location>
</feature>
<evidence type="ECO:0000313" key="3">
    <source>
        <dbReference type="Proteomes" id="UP000094463"/>
    </source>
</evidence>
<evidence type="ECO:0000256" key="1">
    <source>
        <dbReference type="SAM" id="Phobius"/>
    </source>
</evidence>
<dbReference type="RefSeq" id="WP_069364327.1">
    <property type="nucleotide sequence ID" value="NZ_CP012502.1"/>
</dbReference>
<keyword evidence="1" id="KW-1133">Transmembrane helix</keyword>
<name>A0A1D7QT71_9BACI</name>
<reference evidence="2 3" key="1">
    <citation type="submission" date="2015-08" db="EMBL/GenBank/DDBJ databases">
        <title>The complete genome sequence of Bacillus beveridgei MLTeJB.</title>
        <authorList>
            <person name="Hanson T.E."/>
            <person name="Mesa C."/>
            <person name="Basesman S.M."/>
            <person name="Oremland R.S."/>
        </authorList>
    </citation>
    <scope>NUCLEOTIDE SEQUENCE [LARGE SCALE GENOMIC DNA]</scope>
    <source>
        <strain evidence="2 3">MLTeJB</strain>
    </source>
</reference>
<accession>A0A1D7QT71</accession>
<feature type="transmembrane region" description="Helical" evidence="1">
    <location>
        <begin position="62"/>
        <end position="81"/>
    </location>
</feature>
<evidence type="ECO:0000313" key="2">
    <source>
        <dbReference type="EMBL" id="AOM82214.1"/>
    </source>
</evidence>
<dbReference type="Proteomes" id="UP000094463">
    <property type="component" value="Chromosome"/>
</dbReference>
<keyword evidence="1" id="KW-0812">Transmembrane</keyword>
<organism evidence="2 3">
    <name type="scientific">Salisediminibacterium beveridgei</name>
    <dbReference type="NCBI Taxonomy" id="632773"/>
    <lineage>
        <taxon>Bacteria</taxon>
        <taxon>Bacillati</taxon>
        <taxon>Bacillota</taxon>
        <taxon>Bacilli</taxon>
        <taxon>Bacillales</taxon>
        <taxon>Bacillaceae</taxon>
        <taxon>Salisediminibacterium</taxon>
    </lineage>
</organism>
<dbReference type="KEGG" id="bbev:BBEV_0843"/>
<protein>
    <submittedName>
        <fullName evidence="2">Uncharacterized protein</fullName>
    </submittedName>
</protein>
<dbReference type="EMBL" id="CP012502">
    <property type="protein sequence ID" value="AOM82214.1"/>
    <property type="molecule type" value="Genomic_DNA"/>
</dbReference>
<keyword evidence="1" id="KW-0472">Membrane</keyword>
<keyword evidence="3" id="KW-1185">Reference proteome</keyword>
<feature type="transmembrane region" description="Helical" evidence="1">
    <location>
        <begin position="87"/>
        <end position="105"/>
    </location>
</feature>
<dbReference type="AlphaFoldDB" id="A0A1D7QT71"/>
<dbReference type="STRING" id="632773.BBEV_0843"/>
<gene>
    <name evidence="2" type="ORF">BBEV_0843</name>
</gene>
<proteinExistence type="predicted"/>
<dbReference type="OrthoDB" id="2901231at2"/>
<sequence length="204" mass="23501">MQFMFMTLIAVVTVFVITALIRTIKWRKRDETSLFDGKAFDVVSRSVRLSEQQERKDWRLKFWFLLVISVLISGGWIALLITGAEVSYGQLFLILWLPVYSLLTIKIPMLRLMQDAIVVDERRIPFEKIKAIQAEPLTIGHEMHGMFSGSGEYIGIIIYHQGKLIKKAGFCVHQDDYESFKQAYNSVHDNAPWKEDGAWEEAGV</sequence>